<dbReference type="Pfam" id="PF00440">
    <property type="entry name" value="TetR_N"/>
    <property type="match status" value="1"/>
</dbReference>
<keyword evidence="1 2" id="KW-0238">DNA-binding</keyword>
<protein>
    <recommendedName>
        <fullName evidence="3">HTH tetR-type domain-containing protein</fullName>
    </recommendedName>
</protein>
<dbReference type="InterPro" id="IPR036271">
    <property type="entry name" value="Tet_transcr_reg_TetR-rel_C_sf"/>
</dbReference>
<dbReference type="OrthoDB" id="9790413at2"/>
<proteinExistence type="predicted"/>
<dbReference type="EMBL" id="PEIB01000001">
    <property type="protein sequence ID" value="RXJ74827.1"/>
    <property type="molecule type" value="Genomic_DNA"/>
</dbReference>
<evidence type="ECO:0000313" key="5">
    <source>
        <dbReference type="Proteomes" id="UP000290287"/>
    </source>
</evidence>
<gene>
    <name evidence="4" type="ORF">CS022_00995</name>
</gene>
<feature type="DNA-binding region" description="H-T-H motif" evidence="2">
    <location>
        <begin position="47"/>
        <end position="66"/>
    </location>
</feature>
<organism evidence="4 5">
    <name type="scientific">Veronia nyctiphanis</name>
    <dbReference type="NCBI Taxonomy" id="1278244"/>
    <lineage>
        <taxon>Bacteria</taxon>
        <taxon>Pseudomonadati</taxon>
        <taxon>Pseudomonadota</taxon>
        <taxon>Gammaproteobacteria</taxon>
        <taxon>Vibrionales</taxon>
        <taxon>Vibrionaceae</taxon>
        <taxon>Veronia</taxon>
    </lineage>
</organism>
<dbReference type="AlphaFoldDB" id="A0A4Q0YU77"/>
<reference evidence="4 5" key="1">
    <citation type="submission" date="2017-10" db="EMBL/GenBank/DDBJ databases">
        <title>Nyctiphanis sp. nov., isolated from the stomach of the euphausiid Nyctiphanes simplex (Hansen, 1911) in the Gulf of California.</title>
        <authorList>
            <person name="Gomez-Gil B."/>
            <person name="Aguilar-Mendez M."/>
            <person name="Lopez-Cortes A."/>
            <person name="Gomez-Gutierrez J."/>
            <person name="Roque A."/>
            <person name="Lang E."/>
            <person name="Gonzalez-Castillo A."/>
        </authorList>
    </citation>
    <scope>NUCLEOTIDE SEQUENCE [LARGE SCALE GENOMIC DNA]</scope>
    <source>
        <strain evidence="4 5">CAIM 600</strain>
    </source>
</reference>
<evidence type="ECO:0000313" key="4">
    <source>
        <dbReference type="EMBL" id="RXJ74827.1"/>
    </source>
</evidence>
<dbReference type="PROSITE" id="PS50977">
    <property type="entry name" value="HTH_TETR_2"/>
    <property type="match status" value="1"/>
</dbReference>
<evidence type="ECO:0000256" key="1">
    <source>
        <dbReference type="ARBA" id="ARBA00023125"/>
    </source>
</evidence>
<dbReference type="SUPFAM" id="SSF48498">
    <property type="entry name" value="Tetracyclin repressor-like, C-terminal domain"/>
    <property type="match status" value="1"/>
</dbReference>
<name>A0A4Q0YU77_9GAMM</name>
<dbReference type="Gene3D" id="1.10.10.60">
    <property type="entry name" value="Homeodomain-like"/>
    <property type="match status" value="1"/>
</dbReference>
<dbReference type="InterPro" id="IPR001647">
    <property type="entry name" value="HTH_TetR"/>
</dbReference>
<sequence length="222" mass="25422">MSTNESGVKDSRSYAGVSAEQRANERKLKLMAAALEVVGNQGFKNATVRAICKESGLTQRYYYEAFENAEDMLIQLYLHEVRKIYINIQDAINSHEAAEDKIRIGLRTYLETFKNDPRIANLILSEVLGVSPAVDIAYQTQTNRFIDFLKELYQQMVFSAVKKNLNLPFETFARGSVGAVLLIARNWVLTDYEEDLDKMVDDISFLPTQVIKHGRKLRFLIW</sequence>
<dbReference type="Proteomes" id="UP000290287">
    <property type="component" value="Unassembled WGS sequence"/>
</dbReference>
<comment type="caution">
    <text evidence="4">The sequence shown here is derived from an EMBL/GenBank/DDBJ whole genome shotgun (WGS) entry which is preliminary data.</text>
</comment>
<keyword evidence="5" id="KW-1185">Reference proteome</keyword>
<evidence type="ECO:0000259" key="3">
    <source>
        <dbReference type="PROSITE" id="PS50977"/>
    </source>
</evidence>
<dbReference type="PANTHER" id="PTHR43479:SF11">
    <property type="entry name" value="ACREF_ENVCD OPERON REPRESSOR-RELATED"/>
    <property type="match status" value="1"/>
</dbReference>
<dbReference type="InterPro" id="IPR050624">
    <property type="entry name" value="HTH-type_Tx_Regulator"/>
</dbReference>
<dbReference type="InterPro" id="IPR009057">
    <property type="entry name" value="Homeodomain-like_sf"/>
</dbReference>
<dbReference type="RefSeq" id="WP_129120715.1">
    <property type="nucleotide sequence ID" value="NZ_PEIB01000001.1"/>
</dbReference>
<dbReference type="GO" id="GO:0003677">
    <property type="term" value="F:DNA binding"/>
    <property type="evidence" value="ECO:0007669"/>
    <property type="project" value="UniProtKB-UniRule"/>
</dbReference>
<dbReference type="Gene3D" id="1.10.357.10">
    <property type="entry name" value="Tetracycline Repressor, domain 2"/>
    <property type="match status" value="1"/>
</dbReference>
<evidence type="ECO:0000256" key="2">
    <source>
        <dbReference type="PROSITE-ProRule" id="PRU00335"/>
    </source>
</evidence>
<dbReference type="SUPFAM" id="SSF46689">
    <property type="entry name" value="Homeodomain-like"/>
    <property type="match status" value="1"/>
</dbReference>
<accession>A0A4Q0YU77</accession>
<feature type="domain" description="HTH tetR-type" evidence="3">
    <location>
        <begin position="24"/>
        <end position="84"/>
    </location>
</feature>
<dbReference type="PANTHER" id="PTHR43479">
    <property type="entry name" value="ACREF/ENVCD OPERON REPRESSOR-RELATED"/>
    <property type="match status" value="1"/>
</dbReference>